<sequence length="319" mass="36809">MPSMETTMAWAIQVDVEQLGANLEAYVNLLPTIHTLRLCNRYGKGEHVRINTLPVELVTYIEELVTADERASKRAEWAIDFRCYQQLCEPIEHLTEEQLWSCRMKVLKGEISKVSPGSGSIDHRVDDHLADEPDTFLDVHWDRSYSWQDRVGVRSAALRGVFTTHAGLIRQHFGLEVWVSHVRSEEYPVTNYWEVIELYPPETTVAFLKLPGARDEFRRWVLTKDERDEKEFMIESGYGLHVKYPPPLEDRARAKFKRMMKILDLVPFVEVTQQDMLLAAEEDAEGTYKGSSSESNTATPTEPRVTMLLRCTTRSDEDD</sequence>
<reference evidence="1" key="1">
    <citation type="submission" date="2023-07" db="EMBL/GenBank/DDBJ databases">
        <title>Black Yeasts Isolated from many extreme environments.</title>
        <authorList>
            <person name="Coleine C."/>
            <person name="Stajich J.E."/>
            <person name="Selbmann L."/>
        </authorList>
    </citation>
    <scope>NUCLEOTIDE SEQUENCE</scope>
    <source>
        <strain evidence="1">CCFEE 5714</strain>
    </source>
</reference>
<proteinExistence type="predicted"/>
<dbReference type="EMBL" id="JAUTXU010000079">
    <property type="protein sequence ID" value="KAK3711061.1"/>
    <property type="molecule type" value="Genomic_DNA"/>
</dbReference>
<evidence type="ECO:0000313" key="2">
    <source>
        <dbReference type="Proteomes" id="UP001281147"/>
    </source>
</evidence>
<protein>
    <submittedName>
        <fullName evidence="1">Uncharacterized protein</fullName>
    </submittedName>
</protein>
<gene>
    <name evidence="1" type="ORF">LTR37_009848</name>
</gene>
<name>A0ACC3N7Q0_9PEZI</name>
<comment type="caution">
    <text evidence="1">The sequence shown here is derived from an EMBL/GenBank/DDBJ whole genome shotgun (WGS) entry which is preliminary data.</text>
</comment>
<organism evidence="1 2">
    <name type="scientific">Vermiconidia calcicola</name>
    <dbReference type="NCBI Taxonomy" id="1690605"/>
    <lineage>
        <taxon>Eukaryota</taxon>
        <taxon>Fungi</taxon>
        <taxon>Dikarya</taxon>
        <taxon>Ascomycota</taxon>
        <taxon>Pezizomycotina</taxon>
        <taxon>Dothideomycetes</taxon>
        <taxon>Dothideomycetidae</taxon>
        <taxon>Mycosphaerellales</taxon>
        <taxon>Extremaceae</taxon>
        <taxon>Vermiconidia</taxon>
    </lineage>
</organism>
<accession>A0ACC3N7Q0</accession>
<keyword evidence="2" id="KW-1185">Reference proteome</keyword>
<evidence type="ECO:0000313" key="1">
    <source>
        <dbReference type="EMBL" id="KAK3711061.1"/>
    </source>
</evidence>
<dbReference type="Proteomes" id="UP001281147">
    <property type="component" value="Unassembled WGS sequence"/>
</dbReference>